<dbReference type="KEGG" id="vg:55601513"/>
<keyword evidence="2" id="KW-1185">Reference proteome</keyword>
<dbReference type="EMBL" id="KX925554">
    <property type="protein sequence ID" value="APC46361.1"/>
    <property type="molecule type" value="Genomic_DNA"/>
</dbReference>
<dbReference type="Proteomes" id="UP000224898">
    <property type="component" value="Segment"/>
</dbReference>
<accession>A0A1J0GW01</accession>
<name>A0A1J0GW01_9CAUD</name>
<dbReference type="RefSeq" id="YP_009831824.1">
    <property type="nucleotide sequence ID" value="NC_048650.1"/>
</dbReference>
<evidence type="ECO:0000313" key="1">
    <source>
        <dbReference type="EMBL" id="APC46361.1"/>
    </source>
</evidence>
<protein>
    <submittedName>
        <fullName evidence="1">Uncharacterized protein</fullName>
    </submittedName>
</protein>
<reference evidence="1 2" key="1">
    <citation type="submission" date="2016-09" db="EMBL/GenBank/DDBJ databases">
        <title>Complete Genome Sequence of Streptomyces 5a phage BRock.</title>
        <authorList>
            <person name="Crossman A."/>
            <person name="Baron S."/>
            <person name="Jamdagni P."/>
            <person name="Khatri P."/>
            <person name="Sharma D."/>
            <person name="Pandey M."/>
            <person name="Goyal S."/>
            <person name="Kumar S."/>
            <person name="Phogat A."/>
            <person name="Chawla G."/>
            <person name="Pasricha M."/>
            <person name="Gupta K."/>
            <person name="Bazzad D."/>
            <person name="Aggarwal V."/>
            <person name="Poughat A."/>
            <person name="Singh K."/>
            <person name="Rana P."/>
            <person name="Gautam R."/>
            <person name="Sharma V."/>
            <person name="Tyagi D."/>
            <person name="Shahi A."/>
            <person name="Jangra N."/>
            <person name="Malik M."/>
            <person name="Sidhu P.K."/>
            <person name="Malik S."/>
            <person name="Ghalyan Y."/>
            <person name="Sharma S.S."/>
            <person name="Malik A."/>
            <person name="Chuttani R."/>
            <person name="Bamal N."/>
            <person name="Bhadula D."/>
            <person name="Batra A."/>
            <person name="Temple L."/>
            <person name="Nehra K."/>
        </authorList>
    </citation>
    <scope>NUCLEOTIDE SEQUENCE [LARGE SCALE GENOMIC DNA]</scope>
</reference>
<dbReference type="GeneID" id="55601513"/>
<organism evidence="1 2">
    <name type="scientific">Streptomyces phage BRock</name>
    <dbReference type="NCBI Taxonomy" id="1913591"/>
    <lineage>
        <taxon>Viruses</taxon>
        <taxon>Duplodnaviria</taxon>
        <taxon>Heunggongvirae</taxon>
        <taxon>Uroviricota</taxon>
        <taxon>Caudoviricetes</taxon>
        <taxon>Borockvirus</taxon>
        <taxon>Borockvirus brock</taxon>
    </lineage>
</organism>
<proteinExistence type="predicted"/>
<evidence type="ECO:0000313" key="2">
    <source>
        <dbReference type="Proteomes" id="UP000224898"/>
    </source>
</evidence>
<sequence length="138" mass="15857">MSDLVVRTKLARYLALREEANAVKKEMEDVKEELKPYLNSARENAAGSKVIDLDNPVQSGGKVYPTLQYTKKVSRTLNEERTLEFLMSDQAFEAALDKTPRIDQDGLWDLFVNEFIPQEVFDSFFDEKVTWAFTPISD</sequence>